<dbReference type="InterPro" id="IPR050707">
    <property type="entry name" value="HTH_MetabolicPath_Reg"/>
</dbReference>
<dbReference type="InterPro" id="IPR014757">
    <property type="entry name" value="Tscrpt_reg_IclR_C"/>
</dbReference>
<dbReference type="GO" id="GO:0003700">
    <property type="term" value="F:DNA-binding transcription factor activity"/>
    <property type="evidence" value="ECO:0007669"/>
    <property type="project" value="TreeGrafter"/>
</dbReference>
<dbReference type="GO" id="GO:0003677">
    <property type="term" value="F:DNA binding"/>
    <property type="evidence" value="ECO:0007669"/>
    <property type="project" value="UniProtKB-KW"/>
</dbReference>
<dbReference type="InterPro" id="IPR005471">
    <property type="entry name" value="Tscrpt_reg_IclR_N"/>
</dbReference>
<dbReference type="SMART" id="SM00346">
    <property type="entry name" value="HTH_ICLR"/>
    <property type="match status" value="1"/>
</dbReference>
<dbReference type="PROSITE" id="PS51078">
    <property type="entry name" value="ICLR_ED"/>
    <property type="match status" value="1"/>
</dbReference>
<name>A0A1B0ZHE9_9MICO</name>
<dbReference type="GO" id="GO:0045892">
    <property type="term" value="P:negative regulation of DNA-templated transcription"/>
    <property type="evidence" value="ECO:0007669"/>
    <property type="project" value="TreeGrafter"/>
</dbReference>
<dbReference type="InterPro" id="IPR036388">
    <property type="entry name" value="WH-like_DNA-bd_sf"/>
</dbReference>
<evidence type="ECO:0008006" key="8">
    <source>
        <dbReference type="Google" id="ProtNLM"/>
    </source>
</evidence>
<protein>
    <recommendedName>
        <fullName evidence="8">IclR family transcriptional regulator</fullName>
    </recommendedName>
</protein>
<dbReference type="InterPro" id="IPR036390">
    <property type="entry name" value="WH_DNA-bd_sf"/>
</dbReference>
<evidence type="ECO:0000256" key="1">
    <source>
        <dbReference type="ARBA" id="ARBA00023015"/>
    </source>
</evidence>
<dbReference type="AlphaFoldDB" id="A0A1B0ZHE9"/>
<feature type="domain" description="IclR-ED" evidence="5">
    <location>
        <begin position="79"/>
        <end position="260"/>
    </location>
</feature>
<dbReference type="PANTHER" id="PTHR30136:SF24">
    <property type="entry name" value="HTH-TYPE TRANSCRIPTIONAL REPRESSOR ALLR"/>
    <property type="match status" value="1"/>
</dbReference>
<keyword evidence="1" id="KW-0805">Transcription regulation</keyword>
<dbReference type="Proteomes" id="UP000092596">
    <property type="component" value="Chromosome"/>
</dbReference>
<evidence type="ECO:0000313" key="7">
    <source>
        <dbReference type="Proteomes" id="UP000092596"/>
    </source>
</evidence>
<dbReference type="Gene3D" id="1.10.10.10">
    <property type="entry name" value="Winged helix-like DNA-binding domain superfamily/Winged helix DNA-binding domain"/>
    <property type="match status" value="1"/>
</dbReference>
<feature type="domain" description="HTH iclR-type" evidence="4">
    <location>
        <begin position="16"/>
        <end position="78"/>
    </location>
</feature>
<dbReference type="RefSeq" id="WP_065247587.1">
    <property type="nucleotide sequence ID" value="NZ_CP012117.1"/>
</dbReference>
<dbReference type="Gene3D" id="3.30.450.40">
    <property type="match status" value="1"/>
</dbReference>
<dbReference type="Pfam" id="PF09339">
    <property type="entry name" value="HTH_IclR"/>
    <property type="match status" value="1"/>
</dbReference>
<evidence type="ECO:0000256" key="3">
    <source>
        <dbReference type="ARBA" id="ARBA00023163"/>
    </source>
</evidence>
<dbReference type="InterPro" id="IPR029016">
    <property type="entry name" value="GAF-like_dom_sf"/>
</dbReference>
<dbReference type="SUPFAM" id="SSF46785">
    <property type="entry name" value="Winged helix' DNA-binding domain"/>
    <property type="match status" value="1"/>
</dbReference>
<dbReference type="SUPFAM" id="SSF55781">
    <property type="entry name" value="GAF domain-like"/>
    <property type="match status" value="1"/>
</dbReference>
<evidence type="ECO:0000256" key="2">
    <source>
        <dbReference type="ARBA" id="ARBA00023125"/>
    </source>
</evidence>
<dbReference type="PATRIC" id="fig|1630135.4.peg.818"/>
<accession>A0A1B0ZHE9</accession>
<reference evidence="6 7" key="1">
    <citation type="submission" date="2015-06" db="EMBL/GenBank/DDBJ databases">
        <title>Investigation of pathophysiology for high-risk pregnancy and development of treatment modality based on it.</title>
        <authorList>
            <person name="Kim B.-C."/>
            <person name="Lim S."/>
        </authorList>
    </citation>
    <scope>NUCLEOTIDE SEQUENCE [LARGE SCALE GENOMIC DNA]</scope>
    <source>
        <strain evidence="6 7">AD1-86</strain>
    </source>
</reference>
<dbReference type="EMBL" id="CP012117">
    <property type="protein sequence ID" value="ANP27366.1"/>
    <property type="molecule type" value="Genomic_DNA"/>
</dbReference>
<dbReference type="PANTHER" id="PTHR30136">
    <property type="entry name" value="HELIX-TURN-HELIX TRANSCRIPTIONAL REGULATOR, ICLR FAMILY"/>
    <property type="match status" value="1"/>
</dbReference>
<dbReference type="KEGG" id="dva:DAD186_08160"/>
<dbReference type="STRING" id="1630135.DAD186_08160"/>
<organism evidence="6 7">
    <name type="scientific">Dermabacter vaginalis</name>
    <dbReference type="NCBI Taxonomy" id="1630135"/>
    <lineage>
        <taxon>Bacteria</taxon>
        <taxon>Bacillati</taxon>
        <taxon>Actinomycetota</taxon>
        <taxon>Actinomycetes</taxon>
        <taxon>Micrococcales</taxon>
        <taxon>Dermabacteraceae</taxon>
        <taxon>Dermabacter</taxon>
    </lineage>
</organism>
<gene>
    <name evidence="6" type="ORF">DAD186_08160</name>
</gene>
<keyword evidence="2" id="KW-0238">DNA-binding</keyword>
<evidence type="ECO:0000313" key="6">
    <source>
        <dbReference type="EMBL" id="ANP27366.1"/>
    </source>
</evidence>
<sequence length="266" mass="29259">MTKATTNTAPQAPRSNSTISTVAAILRCFTVDEPECGVTEISEAVGLHKSSVSRTLRTLEAERMVSQNPETKRYRLSWGLLSIVGPLLSHLDLRSLAYPIMKDLVAHTRETVSLCVFDGVEAIVVEQVQGTEMIRHVTPIGTRYLSLEHATVRVFHAWRGGEAGLKTAGVREAQPEAAGWDREQYEKRLEDIRQDQVAVNNRDSNDDEIGIASPIFDHRGGIVGALLLAAPAFRTPNARLDSLCPAVREAAEKIGRSMGFTPENFR</sequence>
<proteinExistence type="predicted"/>
<evidence type="ECO:0000259" key="5">
    <source>
        <dbReference type="PROSITE" id="PS51078"/>
    </source>
</evidence>
<dbReference type="Pfam" id="PF01614">
    <property type="entry name" value="IclR_C"/>
    <property type="match status" value="1"/>
</dbReference>
<keyword evidence="3" id="KW-0804">Transcription</keyword>
<dbReference type="PROSITE" id="PS51077">
    <property type="entry name" value="HTH_ICLR"/>
    <property type="match status" value="1"/>
</dbReference>
<evidence type="ECO:0000259" key="4">
    <source>
        <dbReference type="PROSITE" id="PS51077"/>
    </source>
</evidence>